<comment type="caution">
    <text evidence="3">The sequence shown here is derived from an EMBL/GenBank/DDBJ whole genome shotgun (WGS) entry which is preliminary data.</text>
</comment>
<dbReference type="InterPro" id="IPR004919">
    <property type="entry name" value="GmrSD_N"/>
</dbReference>
<dbReference type="EMBL" id="NXGJ01000016">
    <property type="protein sequence ID" value="PRM87005.1"/>
    <property type="molecule type" value="Genomic_DNA"/>
</dbReference>
<evidence type="ECO:0000313" key="3">
    <source>
        <dbReference type="EMBL" id="PRM87005.1"/>
    </source>
</evidence>
<feature type="domain" description="GmrSD restriction endonucleases N-terminal" evidence="1">
    <location>
        <begin position="16"/>
        <end position="231"/>
    </location>
</feature>
<dbReference type="Pfam" id="PF07510">
    <property type="entry name" value="GmrSD_C"/>
    <property type="match status" value="1"/>
</dbReference>
<sequence>MSKVNNKIDANDRTLYEILNEQKYTVDYFQREYSWGQKHIEQLVSDLTTSFLNEYTEGDKREDGENYNNYYMGPFVVSVKDGKKSIIDGQQRLTSLTLFLIYLNNLQKELNINEPIERMIFSESRGVKSFNIQVDERTECLHNLFDKGEYIPKEGDDESTVNMANRYSDIVESFPDEIKGNLLSFFIDWLKLNVILVEIVAYSDENAYTIFETMNDRGLNLTPTEMLKGFLLSRFYEPKIREKANNMWKESMQTLHEYDKDEDQRFIQSWLRAKYADTIRQGKQGSQNEDFEKIGTRFHSWIRENLTKVGLAENDSDTFSKFINQDFKFYLRAYLIIMEASIKLQKDTEHIYYIDDWGIATSLSYPLLLAPLNIDDTDEVIKMKMNLVAKYIEAFVVRRSINYKKFASSSIRYTMYTLVKEIRGKTIDELRSILTSKLESMPETWDKMNKFGMHGQNKRFVKFLLSRMSSYIDKHAGINTNYDSYFRPEGKQFEIEHIWANKYERHKNEFDQKADFEVFRNRIGDLVLLPRGTNQSYGDKEYKDKHKHYVKENLLVQSLTPLAYENNPNFLNMIRNTELPFKAHEEFNKADIEDRQKLYQLICEHIWGNL</sequence>
<name>A0A2S9SKA5_9BACT</name>
<accession>A0A2S9SKA5</accession>
<evidence type="ECO:0000259" key="2">
    <source>
        <dbReference type="Pfam" id="PF07510"/>
    </source>
</evidence>
<dbReference type="PANTHER" id="PTHR35149:SF2">
    <property type="entry name" value="DUF262 DOMAIN-CONTAINING PROTEIN"/>
    <property type="match status" value="1"/>
</dbReference>
<evidence type="ECO:0008006" key="5">
    <source>
        <dbReference type="Google" id="ProtNLM"/>
    </source>
</evidence>
<dbReference type="PANTHER" id="PTHR35149">
    <property type="entry name" value="SLL5132 PROTEIN"/>
    <property type="match status" value="1"/>
</dbReference>
<proteinExistence type="predicted"/>
<feature type="domain" description="GmrSD restriction endonucleases C-terminal" evidence="2">
    <location>
        <begin position="456"/>
        <end position="597"/>
    </location>
</feature>
<protein>
    <recommendedName>
        <fullName evidence="5">DUF262 domain-containing protein</fullName>
    </recommendedName>
</protein>
<organism evidence="3 4">
    <name type="scientific">Aliarcobacter cryaerophilus</name>
    <dbReference type="NCBI Taxonomy" id="28198"/>
    <lineage>
        <taxon>Bacteria</taxon>
        <taxon>Pseudomonadati</taxon>
        <taxon>Campylobacterota</taxon>
        <taxon>Epsilonproteobacteria</taxon>
        <taxon>Campylobacterales</taxon>
        <taxon>Arcobacteraceae</taxon>
        <taxon>Aliarcobacter</taxon>
    </lineage>
</organism>
<dbReference type="RefSeq" id="WP_105909773.1">
    <property type="nucleotide sequence ID" value="NZ_NXGJ01000016.1"/>
</dbReference>
<gene>
    <name evidence="3" type="ORF">CJ669_09800</name>
</gene>
<dbReference type="Proteomes" id="UP000239065">
    <property type="component" value="Unassembled WGS sequence"/>
</dbReference>
<dbReference type="InterPro" id="IPR011089">
    <property type="entry name" value="GmrSD_C"/>
</dbReference>
<evidence type="ECO:0000313" key="4">
    <source>
        <dbReference type="Proteomes" id="UP000239065"/>
    </source>
</evidence>
<dbReference type="AlphaFoldDB" id="A0A2S9SKA5"/>
<evidence type="ECO:0000259" key="1">
    <source>
        <dbReference type="Pfam" id="PF03235"/>
    </source>
</evidence>
<reference evidence="3 4" key="1">
    <citation type="submission" date="2017-09" db="EMBL/GenBank/DDBJ databases">
        <title>Reassesment of A. cryaerophilus.</title>
        <authorList>
            <person name="Perez-Cataluna A."/>
            <person name="Collado L."/>
            <person name="Salgado O."/>
            <person name="Lefinanco V."/>
            <person name="Figueras M.J."/>
        </authorList>
    </citation>
    <scope>NUCLEOTIDE SEQUENCE [LARGE SCALE GENOMIC DNA]</scope>
    <source>
        <strain evidence="3 4">LMG 9861</strain>
    </source>
</reference>
<dbReference type="Pfam" id="PF03235">
    <property type="entry name" value="GmrSD_N"/>
    <property type="match status" value="1"/>
</dbReference>